<feature type="transmembrane region" description="Helical" evidence="6">
    <location>
        <begin position="15"/>
        <end position="34"/>
    </location>
</feature>
<evidence type="ECO:0000313" key="8">
    <source>
        <dbReference type="EMBL" id="ANN77485.1"/>
    </source>
</evidence>
<evidence type="ECO:0000256" key="3">
    <source>
        <dbReference type="ARBA" id="ARBA00022692"/>
    </source>
</evidence>
<evidence type="ECO:0000256" key="2">
    <source>
        <dbReference type="ARBA" id="ARBA00022475"/>
    </source>
</evidence>
<evidence type="ECO:0000256" key="6">
    <source>
        <dbReference type="SAM" id="Phobius"/>
    </source>
</evidence>
<dbReference type="KEGG" id="bfz:BAU07_10565"/>
<evidence type="ECO:0000256" key="5">
    <source>
        <dbReference type="ARBA" id="ARBA00023136"/>
    </source>
</evidence>
<proteinExistence type="predicted"/>
<evidence type="ECO:0000256" key="4">
    <source>
        <dbReference type="ARBA" id="ARBA00022989"/>
    </source>
</evidence>
<comment type="subcellular location">
    <subcellularLocation>
        <location evidence="1">Cell membrane</location>
        <topology evidence="1">Multi-pass membrane protein</topology>
    </subcellularLocation>
</comment>
<dbReference type="STRING" id="463014.BAU07_10565"/>
<sequence>MASRLESQQLKRLEILSLIEATTLVMLVCIAVPLKHVFGWPLGSRIIGPVHGIAFIAYTWTALQTVSGGGWRGPEMARLFIAALLPFAGYVNIPWLRRKTAALNERVAPPQS</sequence>
<feature type="domain" description="DUF3817" evidence="7">
    <location>
        <begin position="10"/>
        <end position="98"/>
    </location>
</feature>
<organism evidence="8 9">
    <name type="scientific">Bordetella flabilis</name>
    <dbReference type="NCBI Taxonomy" id="463014"/>
    <lineage>
        <taxon>Bacteria</taxon>
        <taxon>Pseudomonadati</taxon>
        <taxon>Pseudomonadota</taxon>
        <taxon>Betaproteobacteria</taxon>
        <taxon>Burkholderiales</taxon>
        <taxon>Alcaligenaceae</taxon>
        <taxon>Bordetella</taxon>
    </lineage>
</organism>
<keyword evidence="5 6" id="KW-0472">Membrane</keyword>
<name>A0A193GCD3_9BORD</name>
<feature type="transmembrane region" description="Helical" evidence="6">
    <location>
        <begin position="76"/>
        <end position="96"/>
    </location>
</feature>
<protein>
    <recommendedName>
        <fullName evidence="7">DUF3817 domain-containing protein</fullName>
    </recommendedName>
</protein>
<dbReference type="Proteomes" id="UP000091926">
    <property type="component" value="Chromosome"/>
</dbReference>
<dbReference type="NCBIfam" id="TIGR03954">
    <property type="entry name" value="integ_memb_HG"/>
    <property type="match status" value="1"/>
</dbReference>
<dbReference type="GO" id="GO:0005886">
    <property type="term" value="C:plasma membrane"/>
    <property type="evidence" value="ECO:0007669"/>
    <property type="project" value="UniProtKB-SubCell"/>
</dbReference>
<keyword evidence="3 6" id="KW-0812">Transmembrane</keyword>
<evidence type="ECO:0000259" key="7">
    <source>
        <dbReference type="Pfam" id="PF12823"/>
    </source>
</evidence>
<dbReference type="EMBL" id="CP016172">
    <property type="protein sequence ID" value="ANN77485.1"/>
    <property type="molecule type" value="Genomic_DNA"/>
</dbReference>
<reference evidence="8 9" key="1">
    <citation type="submission" date="2016-06" db="EMBL/GenBank/DDBJ databases">
        <title>Complete genome sequences of Bordetella bronchialis and Bordetella flabilis.</title>
        <authorList>
            <person name="LiPuma J.J."/>
            <person name="Spilker T."/>
        </authorList>
    </citation>
    <scope>NUCLEOTIDE SEQUENCE [LARGE SCALE GENOMIC DNA]</scope>
    <source>
        <strain evidence="8 9">AU10664</strain>
    </source>
</reference>
<feature type="transmembrane region" description="Helical" evidence="6">
    <location>
        <begin position="46"/>
        <end position="64"/>
    </location>
</feature>
<keyword evidence="9" id="KW-1185">Reference proteome</keyword>
<evidence type="ECO:0000256" key="1">
    <source>
        <dbReference type="ARBA" id="ARBA00004651"/>
    </source>
</evidence>
<keyword evidence="2" id="KW-1003">Cell membrane</keyword>
<evidence type="ECO:0000313" key="9">
    <source>
        <dbReference type="Proteomes" id="UP000091926"/>
    </source>
</evidence>
<dbReference type="InterPro" id="IPR023845">
    <property type="entry name" value="DUF3817_TM"/>
</dbReference>
<accession>A0A193GCD3</accession>
<dbReference type="AlphaFoldDB" id="A0A193GCD3"/>
<keyword evidence="4 6" id="KW-1133">Transmembrane helix</keyword>
<dbReference type="Pfam" id="PF12823">
    <property type="entry name" value="DUF3817"/>
    <property type="match status" value="1"/>
</dbReference>
<gene>
    <name evidence="8" type="ORF">BAU07_10565</name>
</gene>